<dbReference type="EMBL" id="JABRWJ010000013">
    <property type="protein sequence ID" value="NRF71737.1"/>
    <property type="molecule type" value="Genomic_DNA"/>
</dbReference>
<accession>A0ABX2ETA9</accession>
<name>A0ABX2ETA9_9BURK</name>
<dbReference type="Proteomes" id="UP000737171">
    <property type="component" value="Unassembled WGS sequence"/>
</dbReference>
<keyword evidence="2" id="KW-1185">Reference proteome</keyword>
<reference evidence="1 2" key="1">
    <citation type="submission" date="2020-05" db="EMBL/GenBank/DDBJ databases">
        <title>Aquincola sp. isolate from soil.</title>
        <authorList>
            <person name="Han J."/>
            <person name="Kim D.-U."/>
        </authorList>
    </citation>
    <scope>NUCLEOTIDE SEQUENCE [LARGE SCALE GENOMIC DNA]</scope>
    <source>
        <strain evidence="1 2">S2</strain>
    </source>
</reference>
<sequence>MPEQKNTGFSYNIPDGFSADAMRDEMLKGKADAALLELMGEALDLYSFMGTLPDALIASQKREAKRLAKFSGEKSPRIEALKASMEQAAQLDTTVRWGRARFDRAVASAIEPNEVFHGFVSGAGLQMQKGYTVRLMGADGKPRQSAFTEADGYFTMTLKARDKTSAYRTNDETRTVLLGELFKVFGMRGSSATASSKAGAATAVNDAPQDTAATEKDLASVEILDPNGRVVQQDPIPVDVNGGTVYREYLVGSKPGDVVTKRYVGNTASREIHDTQNLKKQCNFDAIRPNHKVEFDSTTAAEKAGYDYCAHCFDRKMSKR</sequence>
<evidence type="ECO:0000313" key="1">
    <source>
        <dbReference type="EMBL" id="NRF71737.1"/>
    </source>
</evidence>
<evidence type="ECO:0000313" key="2">
    <source>
        <dbReference type="Proteomes" id="UP000737171"/>
    </source>
</evidence>
<dbReference type="RefSeq" id="WP_173133518.1">
    <property type="nucleotide sequence ID" value="NZ_JABRWJ010000013.1"/>
</dbReference>
<protein>
    <submittedName>
        <fullName evidence="1">Uncharacterized protein</fullName>
    </submittedName>
</protein>
<comment type="caution">
    <text evidence="1">The sequence shown here is derived from an EMBL/GenBank/DDBJ whole genome shotgun (WGS) entry which is preliminary data.</text>
</comment>
<proteinExistence type="predicted"/>
<gene>
    <name evidence="1" type="ORF">HLB44_32590</name>
</gene>
<organism evidence="1 2">
    <name type="scientific">Pseudaquabacterium terrae</name>
    <dbReference type="NCBI Taxonomy" id="2732868"/>
    <lineage>
        <taxon>Bacteria</taxon>
        <taxon>Pseudomonadati</taxon>
        <taxon>Pseudomonadota</taxon>
        <taxon>Betaproteobacteria</taxon>
        <taxon>Burkholderiales</taxon>
        <taxon>Sphaerotilaceae</taxon>
        <taxon>Pseudaquabacterium</taxon>
    </lineage>
</organism>